<dbReference type="SUPFAM" id="SSF46689">
    <property type="entry name" value="Homeodomain-like"/>
    <property type="match status" value="1"/>
</dbReference>
<sequence>MPTAPSNRYRGDFVAWAGVCGFLGEGGSGAPIAAHSHYAIQLALGLPRGLRVQFGVRGEWQPCAAALVPSKATHTIDISGCDISIVLFIEPETPAGKALTSRLQGRLELLDADLVEAAAARLDRAWRVEQDHEAVREACMQLVQQVSQTAHREPSDPRVLAVVEYLRHSVDQPVSLPELAKRVHLSPERFRHLFVEETGMPLRTYVLWRRLLHVFTLLMQGDTLSAAAHAAGFADSAHLSRTARTMFGLPPSAFQMSGPLSARMQEQHRHFA</sequence>
<dbReference type="AlphaFoldDB" id="A0A562ZRC7"/>
<dbReference type="RefSeq" id="WP_145893457.1">
    <property type="nucleotide sequence ID" value="NZ_VOBQ01000010.1"/>
</dbReference>
<dbReference type="InterPro" id="IPR018060">
    <property type="entry name" value="HTH_AraC"/>
</dbReference>
<keyword evidence="6" id="KW-1185">Reference proteome</keyword>
<evidence type="ECO:0000256" key="1">
    <source>
        <dbReference type="ARBA" id="ARBA00023015"/>
    </source>
</evidence>
<keyword evidence="1" id="KW-0805">Transcription regulation</keyword>
<dbReference type="OrthoDB" id="2536004at2"/>
<proteinExistence type="predicted"/>
<comment type="caution">
    <text evidence="5">The sequence shown here is derived from an EMBL/GenBank/DDBJ whole genome shotgun (WGS) entry which is preliminary data.</text>
</comment>
<dbReference type="Gene3D" id="1.10.10.60">
    <property type="entry name" value="Homeodomain-like"/>
    <property type="match status" value="1"/>
</dbReference>
<dbReference type="GO" id="GO:0003700">
    <property type="term" value="F:DNA-binding transcription factor activity"/>
    <property type="evidence" value="ECO:0007669"/>
    <property type="project" value="InterPro"/>
</dbReference>
<feature type="domain" description="HTH araC/xylS-type" evidence="4">
    <location>
        <begin position="160"/>
        <end position="257"/>
    </location>
</feature>
<reference evidence="5 6" key="1">
    <citation type="submission" date="2019-07" db="EMBL/GenBank/DDBJ databases">
        <title>Caenimonas sedimenti sp. nov., isolated from activated sludge.</title>
        <authorList>
            <person name="Xu J."/>
        </authorList>
    </citation>
    <scope>NUCLEOTIDE SEQUENCE [LARGE SCALE GENOMIC DNA]</scope>
    <source>
        <strain evidence="5 6">HX-9-20</strain>
    </source>
</reference>
<evidence type="ECO:0000313" key="6">
    <source>
        <dbReference type="Proteomes" id="UP000318199"/>
    </source>
</evidence>
<dbReference type="PROSITE" id="PS01124">
    <property type="entry name" value="HTH_ARAC_FAMILY_2"/>
    <property type="match status" value="1"/>
</dbReference>
<dbReference type="Pfam" id="PF12833">
    <property type="entry name" value="HTH_18"/>
    <property type="match status" value="1"/>
</dbReference>
<dbReference type="PANTHER" id="PTHR46796">
    <property type="entry name" value="HTH-TYPE TRANSCRIPTIONAL ACTIVATOR RHAS-RELATED"/>
    <property type="match status" value="1"/>
</dbReference>
<evidence type="ECO:0000256" key="2">
    <source>
        <dbReference type="ARBA" id="ARBA00023125"/>
    </source>
</evidence>
<keyword evidence="2" id="KW-0238">DNA-binding</keyword>
<organism evidence="5 6">
    <name type="scientific">Caenimonas sedimenti</name>
    <dbReference type="NCBI Taxonomy" id="2596921"/>
    <lineage>
        <taxon>Bacteria</taxon>
        <taxon>Pseudomonadati</taxon>
        <taxon>Pseudomonadota</taxon>
        <taxon>Betaproteobacteria</taxon>
        <taxon>Burkholderiales</taxon>
        <taxon>Comamonadaceae</taxon>
        <taxon>Caenimonas</taxon>
    </lineage>
</organism>
<evidence type="ECO:0000259" key="4">
    <source>
        <dbReference type="PROSITE" id="PS01124"/>
    </source>
</evidence>
<name>A0A562ZRC7_9BURK</name>
<dbReference type="Proteomes" id="UP000318199">
    <property type="component" value="Unassembled WGS sequence"/>
</dbReference>
<dbReference type="InterPro" id="IPR050204">
    <property type="entry name" value="AraC_XylS_family_regulators"/>
</dbReference>
<evidence type="ECO:0000256" key="3">
    <source>
        <dbReference type="ARBA" id="ARBA00023163"/>
    </source>
</evidence>
<dbReference type="InterPro" id="IPR009057">
    <property type="entry name" value="Homeodomain-like_sf"/>
</dbReference>
<dbReference type="EMBL" id="VOBQ01000010">
    <property type="protein sequence ID" value="TWO70868.1"/>
    <property type="molecule type" value="Genomic_DNA"/>
</dbReference>
<keyword evidence="3" id="KW-0804">Transcription</keyword>
<evidence type="ECO:0000313" key="5">
    <source>
        <dbReference type="EMBL" id="TWO70868.1"/>
    </source>
</evidence>
<dbReference type="SMART" id="SM00342">
    <property type="entry name" value="HTH_ARAC"/>
    <property type="match status" value="1"/>
</dbReference>
<dbReference type="GO" id="GO:0043565">
    <property type="term" value="F:sequence-specific DNA binding"/>
    <property type="evidence" value="ECO:0007669"/>
    <property type="project" value="InterPro"/>
</dbReference>
<protein>
    <submittedName>
        <fullName evidence="5">Helix-turn-helix transcriptional regulator</fullName>
    </submittedName>
</protein>
<accession>A0A562ZRC7</accession>
<gene>
    <name evidence="5" type="ORF">FN976_12965</name>
</gene>